<dbReference type="EMBL" id="JACHFW010000001">
    <property type="protein sequence ID" value="MBB5263146.1"/>
    <property type="molecule type" value="Genomic_DNA"/>
</dbReference>
<dbReference type="SUPFAM" id="SSF56112">
    <property type="entry name" value="Protein kinase-like (PK-like)"/>
    <property type="match status" value="1"/>
</dbReference>
<dbReference type="Gene3D" id="3.30.200.20">
    <property type="entry name" value="Phosphorylase Kinase, domain 1"/>
    <property type="match status" value="1"/>
</dbReference>
<sequence>MQDVILENIWPNWHIEALIGKGSFGAVYKARRTGVGFDHAFYSAVKVIRVPADDGEIRGLLADGMSREQVAAYYESALKGLVGEIELMESLKGSPNIVTIEDYEVRKNADGIGWTIYIRMELLKNLNQYRTEHPTTVDDVVRLGIHICSALEYCARKQIVHRDIKPDNIFVNEFGDFKLGDFGIARHLEMTAAHLSQKGTSNYMAPEIYRGEAYNGSVDIYSLGIVMYRLLNKGRLPFMPPYPKPISYEDSENAMSRRLNGEPLPEPATGGKLLADIVRRACSADVNFRYATAAQMKNDLYQWKNLGVRQATVPNVMNRGPAPSGPNFTYNNQGAGMPFDQALPGEHGRQSSYGSFGTPQMSGGPGMGQSAGGVKKKKSMALPITLGCILGVLVLGVVLFLTVPVNGYETLFDQMRYRMSDTDSRFNYAMDRGEQAYTEGDYEEALYFFEDRALAEKPRSLEGWIALMQVHTGNPASPEDVKWENLISDLEAVGRLDAQPDGSDSQDIINCVNACLDAQGEGLLQSINQGDTRNAQAQVTAFFQKYQQCTDAVAGKVDCGSDNARWYLSFFDALSGISGCEEYAAQLLAEGYEKYPEDTQLADRQAQVDQAKLAMAYEGINDALSEGDFDTAYSLAGEMEETMDPEAYENLVGSIDYIQERTELLESLQSMLNAGDYDGVARRIREDAQGGIAACYLVDGVYTESVSEGSALLYDNNGLYYGEIRDNERYGSGFQLKYYSDGSYQLLDGNWDGNANGQCTYTWWSGDGTRAVVTGNFTDGYEDGTMSITWDQDGQTWTATYTSDMGTYTEIQKDESGASIYAIAYDSAGNSSWWSTTELSGNGCFIN</sequence>
<evidence type="ECO:0000313" key="8">
    <source>
        <dbReference type="Proteomes" id="UP000543642"/>
    </source>
</evidence>
<dbReference type="PROSITE" id="PS00107">
    <property type="entry name" value="PROTEIN_KINASE_ATP"/>
    <property type="match status" value="1"/>
</dbReference>
<evidence type="ECO:0000256" key="1">
    <source>
        <dbReference type="ARBA" id="ARBA00022741"/>
    </source>
</evidence>
<keyword evidence="8" id="KW-1185">Reference proteome</keyword>
<evidence type="ECO:0000256" key="3">
    <source>
        <dbReference type="PROSITE-ProRule" id="PRU10141"/>
    </source>
</evidence>
<dbReference type="PROSITE" id="PS00108">
    <property type="entry name" value="PROTEIN_KINASE_ST"/>
    <property type="match status" value="1"/>
</dbReference>
<accession>A0A7W8H745</accession>
<dbReference type="CDD" id="cd14014">
    <property type="entry name" value="STKc_PknB_like"/>
    <property type="match status" value="1"/>
</dbReference>
<keyword evidence="1 3" id="KW-0547">Nucleotide-binding</keyword>
<proteinExistence type="predicted"/>
<keyword evidence="5" id="KW-0472">Membrane</keyword>
<evidence type="ECO:0000313" key="7">
    <source>
        <dbReference type="EMBL" id="MBB5263146.1"/>
    </source>
</evidence>
<gene>
    <name evidence="7" type="ORF">HNP82_000240</name>
</gene>
<feature type="binding site" evidence="3">
    <location>
        <position position="46"/>
    </location>
    <ligand>
        <name>ATP</name>
        <dbReference type="ChEBI" id="CHEBI:30616"/>
    </ligand>
</feature>
<dbReference type="Pfam" id="PF00069">
    <property type="entry name" value="Pkinase"/>
    <property type="match status" value="1"/>
</dbReference>
<dbReference type="AlphaFoldDB" id="A0A7W8H745"/>
<dbReference type="Proteomes" id="UP000543642">
    <property type="component" value="Unassembled WGS sequence"/>
</dbReference>
<dbReference type="GO" id="GO:0004674">
    <property type="term" value="F:protein serine/threonine kinase activity"/>
    <property type="evidence" value="ECO:0007669"/>
    <property type="project" value="UniProtKB-KW"/>
</dbReference>
<keyword evidence="5" id="KW-0812">Transmembrane</keyword>
<organism evidence="7 8">
    <name type="scientific">Catenibacillus scindens</name>
    <dbReference type="NCBI Taxonomy" id="673271"/>
    <lineage>
        <taxon>Bacteria</taxon>
        <taxon>Bacillati</taxon>
        <taxon>Bacillota</taxon>
        <taxon>Clostridia</taxon>
        <taxon>Lachnospirales</taxon>
        <taxon>Lachnospiraceae</taxon>
        <taxon>Catenibacillus</taxon>
    </lineage>
</organism>
<dbReference type="Gene3D" id="1.10.510.10">
    <property type="entry name" value="Transferase(Phosphotransferase) domain 1"/>
    <property type="match status" value="1"/>
</dbReference>
<dbReference type="InterPro" id="IPR017441">
    <property type="entry name" value="Protein_kinase_ATP_BS"/>
</dbReference>
<dbReference type="SMART" id="SM00220">
    <property type="entry name" value="S_TKc"/>
    <property type="match status" value="1"/>
</dbReference>
<keyword evidence="2 3" id="KW-0067">ATP-binding</keyword>
<protein>
    <submittedName>
        <fullName evidence="7">Serine/threonine protein kinase</fullName>
    </submittedName>
</protein>
<dbReference type="PANTHER" id="PTHR24348">
    <property type="entry name" value="SERINE/THREONINE-PROTEIN KINASE UNC-51-RELATED"/>
    <property type="match status" value="1"/>
</dbReference>
<feature type="domain" description="Protein kinase" evidence="6">
    <location>
        <begin position="13"/>
        <end position="301"/>
    </location>
</feature>
<reference evidence="7 8" key="1">
    <citation type="submission" date="2020-08" db="EMBL/GenBank/DDBJ databases">
        <title>Genomic Encyclopedia of Type Strains, Phase IV (KMG-IV): sequencing the most valuable type-strain genomes for metagenomic binning, comparative biology and taxonomic classification.</title>
        <authorList>
            <person name="Goeker M."/>
        </authorList>
    </citation>
    <scope>NUCLEOTIDE SEQUENCE [LARGE SCALE GENOMIC DNA]</scope>
    <source>
        <strain evidence="7 8">DSM 106146</strain>
    </source>
</reference>
<dbReference type="GO" id="GO:0005524">
    <property type="term" value="F:ATP binding"/>
    <property type="evidence" value="ECO:0007669"/>
    <property type="project" value="UniProtKB-UniRule"/>
</dbReference>
<evidence type="ECO:0000256" key="5">
    <source>
        <dbReference type="SAM" id="Phobius"/>
    </source>
</evidence>
<evidence type="ECO:0000256" key="2">
    <source>
        <dbReference type="ARBA" id="ARBA00022840"/>
    </source>
</evidence>
<dbReference type="GO" id="GO:0005737">
    <property type="term" value="C:cytoplasm"/>
    <property type="evidence" value="ECO:0007669"/>
    <property type="project" value="TreeGrafter"/>
</dbReference>
<dbReference type="InterPro" id="IPR011009">
    <property type="entry name" value="Kinase-like_dom_sf"/>
</dbReference>
<dbReference type="InterPro" id="IPR045269">
    <property type="entry name" value="Atg1-like"/>
</dbReference>
<dbReference type="RefSeq" id="WP_183770548.1">
    <property type="nucleotide sequence ID" value="NZ_JACHFW010000001.1"/>
</dbReference>
<dbReference type="InterPro" id="IPR008271">
    <property type="entry name" value="Ser/Thr_kinase_AS"/>
</dbReference>
<dbReference type="InterPro" id="IPR000719">
    <property type="entry name" value="Prot_kinase_dom"/>
</dbReference>
<keyword evidence="5" id="KW-1133">Transmembrane helix</keyword>
<dbReference type="PROSITE" id="PS50011">
    <property type="entry name" value="PROTEIN_KINASE_DOM"/>
    <property type="match status" value="1"/>
</dbReference>
<evidence type="ECO:0000256" key="4">
    <source>
        <dbReference type="SAM" id="MobiDB-lite"/>
    </source>
</evidence>
<comment type="caution">
    <text evidence="7">The sequence shown here is derived from an EMBL/GenBank/DDBJ whole genome shotgun (WGS) entry which is preliminary data.</text>
</comment>
<dbReference type="PANTHER" id="PTHR24348:SF71">
    <property type="entry name" value="PROTEIN KINASE DOMAIN-CONTAINING PROTEIN"/>
    <property type="match status" value="1"/>
</dbReference>
<feature type="region of interest" description="Disordered" evidence="4">
    <location>
        <begin position="347"/>
        <end position="372"/>
    </location>
</feature>
<evidence type="ECO:0000259" key="6">
    <source>
        <dbReference type="PROSITE" id="PS50011"/>
    </source>
</evidence>
<keyword evidence="7" id="KW-0808">Transferase</keyword>
<keyword evidence="7" id="KW-0418">Kinase</keyword>
<keyword evidence="7" id="KW-0723">Serine/threonine-protein kinase</keyword>
<feature type="transmembrane region" description="Helical" evidence="5">
    <location>
        <begin position="380"/>
        <end position="401"/>
    </location>
</feature>
<name>A0A7W8H745_9FIRM</name>